<dbReference type="Gene3D" id="2.170.270.10">
    <property type="entry name" value="SET domain"/>
    <property type="match status" value="1"/>
</dbReference>
<dbReference type="GO" id="GO:0043516">
    <property type="term" value="P:regulation of DNA damage response, signal transduction by p53 class mediator"/>
    <property type="evidence" value="ECO:0007669"/>
    <property type="project" value="TreeGrafter"/>
</dbReference>
<dbReference type="SUPFAM" id="SSF82199">
    <property type="entry name" value="SET domain"/>
    <property type="match status" value="1"/>
</dbReference>
<dbReference type="InterPro" id="IPR001214">
    <property type="entry name" value="SET_dom"/>
</dbReference>
<dbReference type="Proteomes" id="UP000261640">
    <property type="component" value="Unplaced"/>
</dbReference>
<dbReference type="Ensembl" id="ENSMAMT00000050701.1">
    <property type="protein sequence ID" value="ENSMAMP00000038329.1"/>
    <property type="gene ID" value="ENSMAMG00000027622.1"/>
</dbReference>
<dbReference type="GeneTree" id="ENSGT01020000230590"/>
<dbReference type="GO" id="GO:0042799">
    <property type="term" value="F:histone H4K20 methyltransferase activity"/>
    <property type="evidence" value="ECO:0007669"/>
    <property type="project" value="TreeGrafter"/>
</dbReference>
<proteinExistence type="predicted"/>
<reference evidence="2" key="2">
    <citation type="submission" date="2025-09" db="UniProtKB">
        <authorList>
            <consortium name="Ensembl"/>
        </authorList>
    </citation>
    <scope>IDENTIFICATION</scope>
</reference>
<name>A0A7N8WMQ3_9TELE</name>
<protein>
    <recommendedName>
        <fullName evidence="1">SET domain-containing protein</fullName>
    </recommendedName>
</protein>
<dbReference type="AlphaFoldDB" id="A0A7N8WMQ3"/>
<dbReference type="PANTHER" id="PTHR46167">
    <property type="entry name" value="N-LYSINE METHYLTRANSFERASE KMT5A"/>
    <property type="match status" value="1"/>
</dbReference>
<keyword evidence="3" id="KW-1185">Reference proteome</keyword>
<dbReference type="GO" id="GO:0005700">
    <property type="term" value="C:polytene chromosome"/>
    <property type="evidence" value="ECO:0007669"/>
    <property type="project" value="TreeGrafter"/>
</dbReference>
<organism evidence="2 3">
    <name type="scientific">Mastacembelus armatus</name>
    <name type="common">zig-zag eel</name>
    <dbReference type="NCBI Taxonomy" id="205130"/>
    <lineage>
        <taxon>Eukaryota</taxon>
        <taxon>Metazoa</taxon>
        <taxon>Chordata</taxon>
        <taxon>Craniata</taxon>
        <taxon>Vertebrata</taxon>
        <taxon>Euteleostomi</taxon>
        <taxon>Actinopterygii</taxon>
        <taxon>Neopterygii</taxon>
        <taxon>Teleostei</taxon>
        <taxon>Neoteleostei</taxon>
        <taxon>Acanthomorphata</taxon>
        <taxon>Anabantaria</taxon>
        <taxon>Synbranchiformes</taxon>
        <taxon>Mastacembelidae</taxon>
        <taxon>Mastacembelus</taxon>
    </lineage>
</organism>
<dbReference type="InParanoid" id="A0A7N8WMQ3"/>
<evidence type="ECO:0000313" key="2">
    <source>
        <dbReference type="Ensembl" id="ENSMAMP00000038329.1"/>
    </source>
</evidence>
<reference evidence="2" key="1">
    <citation type="submission" date="2025-08" db="UniProtKB">
        <authorList>
            <consortium name="Ensembl"/>
        </authorList>
    </citation>
    <scope>IDENTIFICATION</scope>
</reference>
<dbReference type="GO" id="GO:0005634">
    <property type="term" value="C:nucleus"/>
    <property type="evidence" value="ECO:0007669"/>
    <property type="project" value="TreeGrafter"/>
</dbReference>
<dbReference type="PROSITE" id="PS50280">
    <property type="entry name" value="SET"/>
    <property type="match status" value="1"/>
</dbReference>
<dbReference type="GO" id="GO:0006357">
    <property type="term" value="P:regulation of transcription by RNA polymerase II"/>
    <property type="evidence" value="ECO:0007669"/>
    <property type="project" value="TreeGrafter"/>
</dbReference>
<accession>A0A7N8WMQ3</accession>
<dbReference type="PANTHER" id="PTHR46167:SF1">
    <property type="entry name" value="N-LYSINE METHYLTRANSFERASE KMT5A"/>
    <property type="match status" value="1"/>
</dbReference>
<dbReference type="InterPro" id="IPR046341">
    <property type="entry name" value="SET_dom_sf"/>
</dbReference>
<dbReference type="Pfam" id="PF00856">
    <property type="entry name" value="SET"/>
    <property type="match status" value="1"/>
</dbReference>
<dbReference type="SMART" id="SM00317">
    <property type="entry name" value="SET"/>
    <property type="match status" value="1"/>
</dbReference>
<sequence length="135" mass="15551">EDKPILKEKIDSYKGRGVFATKPIEKGSFVLEYRGELITKEESDCSEGFDHFYILVWTTTFFSYCVPFSIDASQEDGSLGRLVNDDHKLPNCRMKRIMVDKKPHLCLFAIEDTAIGTEITYNYGDTKWPCDLKHI</sequence>
<dbReference type="InterPro" id="IPR051760">
    <property type="entry name" value="KMT5A"/>
</dbReference>
<evidence type="ECO:0000313" key="3">
    <source>
        <dbReference type="Proteomes" id="UP000261640"/>
    </source>
</evidence>
<feature type="domain" description="SET" evidence="1">
    <location>
        <begin position="1"/>
        <end position="124"/>
    </location>
</feature>
<evidence type="ECO:0000259" key="1">
    <source>
        <dbReference type="PROSITE" id="PS50280"/>
    </source>
</evidence>